<feature type="transmembrane region" description="Helical" evidence="1">
    <location>
        <begin position="57"/>
        <end position="81"/>
    </location>
</feature>
<dbReference type="Proteomes" id="UP000297477">
    <property type="component" value="Unassembled WGS sequence"/>
</dbReference>
<feature type="transmembrane region" description="Helical" evidence="1">
    <location>
        <begin position="175"/>
        <end position="194"/>
    </location>
</feature>
<feature type="transmembrane region" description="Helical" evidence="1">
    <location>
        <begin position="257"/>
        <end position="278"/>
    </location>
</feature>
<keyword evidence="1" id="KW-0812">Transmembrane</keyword>
<accession>A0ABY2K281</accession>
<comment type="caution">
    <text evidence="2">The sequence shown here is derived from an EMBL/GenBank/DDBJ whole genome shotgun (WGS) entry which is preliminary data.</text>
</comment>
<reference evidence="2 3" key="1">
    <citation type="submission" date="2019-03" db="EMBL/GenBank/DDBJ databases">
        <title>Reclassification of Micrococcus aloeverae and Micrococcus yunnanensis as later heterotypic synonyms of Micrococcus luteus.</title>
        <authorList>
            <person name="Huang C.-H."/>
        </authorList>
    </citation>
    <scope>NUCLEOTIDE SEQUENCE [LARGE SCALE GENOMIC DNA]</scope>
    <source>
        <strain evidence="2 3">BCRC 12151</strain>
    </source>
</reference>
<keyword evidence="3" id="KW-1185">Reference proteome</keyword>
<sequence>MKADGGRAATWAGPVAARPTPSRILPPQGLRSVPVYVRRPRLDPNRSHTVNSPAQRILAWCVHAFTLSGFLFAALAVLALIQGEIAMMWLWLCVAMAVDAVDGTLARRADVKRHVPWFDGGTVDIVVDYLTWTFIPALFMYLHLPWGGGPLPMILLVVVLVSSMFCYANEEWKSADYYFVGFPAAWNIVAVALWVMQTGAVVNIAVTLVLAVLTLVPTHYTHPFRVRRFMALNILAVCAWTISAGWLVAIHPVRPTWLFMVFWATGAWFLLTCVWRTVAGALRGAKATDPVDEGPAA</sequence>
<dbReference type="EMBL" id="SPKT01000001">
    <property type="protein sequence ID" value="TFI01460.1"/>
    <property type="molecule type" value="Genomic_DNA"/>
</dbReference>
<evidence type="ECO:0000256" key="1">
    <source>
        <dbReference type="SAM" id="Phobius"/>
    </source>
</evidence>
<organism evidence="2 3">
    <name type="scientific">Micrococcus lylae</name>
    <dbReference type="NCBI Taxonomy" id="1273"/>
    <lineage>
        <taxon>Bacteria</taxon>
        <taxon>Bacillati</taxon>
        <taxon>Actinomycetota</taxon>
        <taxon>Actinomycetes</taxon>
        <taxon>Micrococcales</taxon>
        <taxon>Micrococcaceae</taxon>
        <taxon>Micrococcus</taxon>
    </lineage>
</organism>
<feature type="transmembrane region" description="Helical" evidence="1">
    <location>
        <begin position="200"/>
        <end position="218"/>
    </location>
</feature>
<evidence type="ECO:0000313" key="3">
    <source>
        <dbReference type="Proteomes" id="UP000297477"/>
    </source>
</evidence>
<gene>
    <name evidence="2" type="ORF">E4A49_00025</name>
</gene>
<name>A0ABY2K281_9MICC</name>
<keyword evidence="1" id="KW-0472">Membrane</keyword>
<dbReference type="InterPro" id="IPR043130">
    <property type="entry name" value="CDP-OH_PTrfase_TM_dom"/>
</dbReference>
<dbReference type="Gene3D" id="1.20.120.1760">
    <property type="match status" value="1"/>
</dbReference>
<feature type="transmembrane region" description="Helical" evidence="1">
    <location>
        <begin position="150"/>
        <end position="168"/>
    </location>
</feature>
<evidence type="ECO:0000313" key="2">
    <source>
        <dbReference type="EMBL" id="TFI01460.1"/>
    </source>
</evidence>
<keyword evidence="1" id="KW-1133">Transmembrane helix</keyword>
<feature type="transmembrane region" description="Helical" evidence="1">
    <location>
        <begin position="87"/>
        <end position="105"/>
    </location>
</feature>
<protein>
    <submittedName>
        <fullName evidence="2">Phosphatidylcholine synthase</fullName>
    </submittedName>
</protein>
<feature type="transmembrane region" description="Helical" evidence="1">
    <location>
        <begin position="230"/>
        <end position="251"/>
    </location>
</feature>
<feature type="transmembrane region" description="Helical" evidence="1">
    <location>
        <begin position="126"/>
        <end position="144"/>
    </location>
</feature>
<proteinExistence type="predicted"/>